<dbReference type="GO" id="GO:0005886">
    <property type="term" value="C:plasma membrane"/>
    <property type="evidence" value="ECO:0007669"/>
    <property type="project" value="TreeGrafter"/>
</dbReference>
<reference evidence="3" key="1">
    <citation type="journal article" date="2014" name="Int. J. Syst. Evol. Microbiol.">
        <title>Complete genome sequence of Corynebacterium casei LMG S-19264T (=DSM 44701T), isolated from a smear-ripened cheese.</title>
        <authorList>
            <consortium name="US DOE Joint Genome Institute (JGI-PGF)"/>
            <person name="Walter F."/>
            <person name="Albersmeier A."/>
            <person name="Kalinowski J."/>
            <person name="Ruckert C."/>
        </authorList>
    </citation>
    <scope>NUCLEOTIDE SEQUENCE</scope>
    <source>
        <strain evidence="3">CGMCC 4.7306</strain>
    </source>
</reference>
<dbReference type="GO" id="GO:0071972">
    <property type="term" value="F:peptidoglycan L,D-transpeptidase activity"/>
    <property type="evidence" value="ECO:0007669"/>
    <property type="project" value="TreeGrafter"/>
</dbReference>
<dbReference type="InterPro" id="IPR054120">
    <property type="entry name" value="PBPA_dimer"/>
</dbReference>
<keyword evidence="4" id="KW-1185">Reference proteome</keyword>
<evidence type="ECO:0000259" key="2">
    <source>
        <dbReference type="Pfam" id="PF21922"/>
    </source>
</evidence>
<dbReference type="PANTHER" id="PTHR30627">
    <property type="entry name" value="PEPTIDOGLYCAN D,D-TRANSPEPTIDASE"/>
    <property type="match status" value="1"/>
</dbReference>
<dbReference type="Pfam" id="PF21922">
    <property type="entry name" value="PBP_dimer_2"/>
    <property type="match status" value="1"/>
</dbReference>
<dbReference type="PANTHER" id="PTHR30627:SF24">
    <property type="entry name" value="PENICILLIN-BINDING PROTEIN 4B"/>
    <property type="match status" value="1"/>
</dbReference>
<dbReference type="Proteomes" id="UP000613840">
    <property type="component" value="Unassembled WGS sequence"/>
</dbReference>
<name>A0A917W6W7_9ACTN</name>
<dbReference type="GO" id="GO:0008658">
    <property type="term" value="F:penicillin binding"/>
    <property type="evidence" value="ECO:0007669"/>
    <property type="project" value="InterPro"/>
</dbReference>
<reference evidence="3" key="2">
    <citation type="submission" date="2020-09" db="EMBL/GenBank/DDBJ databases">
        <authorList>
            <person name="Sun Q."/>
            <person name="Zhou Y."/>
        </authorList>
    </citation>
    <scope>NUCLEOTIDE SEQUENCE</scope>
    <source>
        <strain evidence="3">CGMCC 4.7306</strain>
    </source>
</reference>
<dbReference type="Gene3D" id="3.90.1310.10">
    <property type="entry name" value="Penicillin-binding protein 2a (Domain 2)"/>
    <property type="match status" value="1"/>
</dbReference>
<dbReference type="RefSeq" id="WP_188896274.1">
    <property type="nucleotide sequence ID" value="NZ_BMMZ01000007.1"/>
</dbReference>
<dbReference type="Gene3D" id="3.40.710.10">
    <property type="entry name" value="DD-peptidase/beta-lactamase superfamily"/>
    <property type="match status" value="1"/>
</dbReference>
<comment type="caution">
    <text evidence="3">The sequence shown here is derived from an EMBL/GenBank/DDBJ whole genome shotgun (WGS) entry which is preliminary data.</text>
</comment>
<evidence type="ECO:0000313" key="3">
    <source>
        <dbReference type="EMBL" id="GGL70350.1"/>
    </source>
</evidence>
<dbReference type="EMBL" id="BMMZ01000007">
    <property type="protein sequence ID" value="GGL70350.1"/>
    <property type="molecule type" value="Genomic_DNA"/>
</dbReference>
<evidence type="ECO:0000313" key="4">
    <source>
        <dbReference type="Proteomes" id="UP000613840"/>
    </source>
</evidence>
<dbReference type="InterPro" id="IPR012338">
    <property type="entry name" value="Beta-lactam/transpept-like"/>
</dbReference>
<organism evidence="3 4">
    <name type="scientific">Microlunatus endophyticus</name>
    <dbReference type="NCBI Taxonomy" id="1716077"/>
    <lineage>
        <taxon>Bacteria</taxon>
        <taxon>Bacillati</taxon>
        <taxon>Actinomycetota</taxon>
        <taxon>Actinomycetes</taxon>
        <taxon>Propionibacteriales</taxon>
        <taxon>Propionibacteriaceae</taxon>
        <taxon>Microlunatus</taxon>
    </lineage>
</organism>
<feature type="domain" description="Penicillin binding protein A dimerisation" evidence="2">
    <location>
        <begin position="52"/>
        <end position="134"/>
    </location>
</feature>
<evidence type="ECO:0000259" key="1">
    <source>
        <dbReference type="Pfam" id="PF00905"/>
    </source>
</evidence>
<proteinExistence type="predicted"/>
<dbReference type="AlphaFoldDB" id="A0A917W6W7"/>
<accession>A0A917W6W7</accession>
<protein>
    <submittedName>
        <fullName evidence="3">Penicillin-binding protein</fullName>
    </submittedName>
</protein>
<feature type="domain" description="Penicillin-binding protein transpeptidase" evidence="1">
    <location>
        <begin position="155"/>
        <end position="476"/>
    </location>
</feature>
<dbReference type="SUPFAM" id="SSF56601">
    <property type="entry name" value="beta-lactamase/transpeptidase-like"/>
    <property type="match status" value="1"/>
</dbReference>
<dbReference type="InterPro" id="IPR050515">
    <property type="entry name" value="Beta-lactam/transpept"/>
</dbReference>
<sequence>MNKPIRRVSILVMALFALLLANGTYIMVFEQSSLNANQLNRRARDEDFAQNRGSILAGDTAIAYSKPSNDRFKYQRVYPDGKMYAPITGFFSYDHGTTGLENSYNTQLAGTDDSLFVRRMVDLVTNQPPQGASIQTTINPAVQKAAYNALGDQKGAAVAIDPKTGAILAMVSKPSFDPNTVASHDIESANKAYTKAVKDPDNPMSNRAAREIYPPGSTFKLVTTAAALEKGGLTPDSKVASPNRLLLPGTSTYLSNENGESCGGAKITMTQALDVSCNTAYAGIGLKLGADTLSNEAGKFGFGSRHLSDLGAAASVFPDDINESQLALCSIGQYEVAASPLQMAMVSAAIANDGVLMDPYIVSEVRSPDLQVLSRTKPQELDRPLSADNANKLKQMMVSVVQNGTGTAAQIPGIGVGGKTGTAQSDPTRKPYAWFTAIAPSDDPQIAVAVFIEDANIPREDIAGGALAAPVAKAMIEAAVKK</sequence>
<dbReference type="Pfam" id="PF00905">
    <property type="entry name" value="Transpeptidase"/>
    <property type="match status" value="1"/>
</dbReference>
<dbReference type="GO" id="GO:0071555">
    <property type="term" value="P:cell wall organization"/>
    <property type="evidence" value="ECO:0007669"/>
    <property type="project" value="TreeGrafter"/>
</dbReference>
<dbReference type="InterPro" id="IPR001460">
    <property type="entry name" value="PCN-bd_Tpept"/>
</dbReference>
<gene>
    <name evidence="3" type="ORF">GCM10011575_31010</name>
</gene>